<accession>J9EZT9</accession>
<gene>
    <name evidence="1" type="ORF">WUBG_01328</name>
</gene>
<evidence type="ECO:0000313" key="2">
    <source>
        <dbReference type="Proteomes" id="UP000004810"/>
    </source>
</evidence>
<dbReference type="Proteomes" id="UP000004810">
    <property type="component" value="Unassembled WGS sequence"/>
</dbReference>
<organism evidence="1 2">
    <name type="scientific">Wuchereria bancrofti</name>
    <dbReference type="NCBI Taxonomy" id="6293"/>
    <lineage>
        <taxon>Eukaryota</taxon>
        <taxon>Metazoa</taxon>
        <taxon>Ecdysozoa</taxon>
        <taxon>Nematoda</taxon>
        <taxon>Chromadorea</taxon>
        <taxon>Rhabditida</taxon>
        <taxon>Spirurina</taxon>
        <taxon>Spiruromorpha</taxon>
        <taxon>Filarioidea</taxon>
        <taxon>Onchocercidae</taxon>
        <taxon>Wuchereria</taxon>
    </lineage>
</organism>
<reference evidence="2" key="1">
    <citation type="submission" date="2012-08" db="EMBL/GenBank/DDBJ databases">
        <title>The Genome Sequence of Wuchereria bancrofti.</title>
        <authorList>
            <person name="Nutman T.B."/>
            <person name="Fink D.L."/>
            <person name="Russ C."/>
            <person name="Young S."/>
            <person name="Zeng Q."/>
            <person name="Koehrsen M."/>
            <person name="Alvarado L."/>
            <person name="Berlin A."/>
            <person name="Chapman S.B."/>
            <person name="Chen Z."/>
            <person name="Freedman E."/>
            <person name="Gellesch M."/>
            <person name="Goldberg J."/>
            <person name="Griggs A."/>
            <person name="Gujja S."/>
            <person name="Heilman E.R."/>
            <person name="Heiman D."/>
            <person name="Hepburn T."/>
            <person name="Howarth C."/>
            <person name="Jen D."/>
            <person name="Larson L."/>
            <person name="Lewis B."/>
            <person name="Mehta T."/>
            <person name="Park D."/>
            <person name="Pearson M."/>
            <person name="Roberts A."/>
            <person name="Saif S."/>
            <person name="Shea T."/>
            <person name="Shenoy N."/>
            <person name="Sisk P."/>
            <person name="Stolte C."/>
            <person name="Sykes S."/>
            <person name="Walk T."/>
            <person name="White J."/>
            <person name="Yandava C."/>
            <person name="Haas B."/>
            <person name="Henn M.R."/>
            <person name="Nusbaum C."/>
            <person name="Birren B."/>
        </authorList>
    </citation>
    <scope>NUCLEOTIDE SEQUENCE [LARGE SCALE GENOMIC DNA]</scope>
    <source>
        <strain evidence="2">NA</strain>
    </source>
</reference>
<evidence type="ECO:0000313" key="1">
    <source>
        <dbReference type="EMBL" id="EJW87763.1"/>
    </source>
</evidence>
<sequence>MTAVTTFENDNFCGAHGQLFGWLKELLQPDSHEYHKDRIEWEKNKKINICILLQVAP</sequence>
<comment type="caution">
    <text evidence="1">The sequence shown here is derived from an EMBL/GenBank/DDBJ whole genome shotgun (WGS) entry which is preliminary data.</text>
</comment>
<proteinExistence type="predicted"/>
<dbReference type="EMBL" id="ADBV01000298">
    <property type="protein sequence ID" value="EJW87763.1"/>
    <property type="molecule type" value="Genomic_DNA"/>
</dbReference>
<protein>
    <submittedName>
        <fullName evidence="1">Uncharacterized protein</fullName>
    </submittedName>
</protein>
<dbReference type="AlphaFoldDB" id="J9EZT9"/>
<name>J9EZT9_WUCBA</name>